<protein>
    <submittedName>
        <fullName evidence="1">Uncharacterized protein</fullName>
    </submittedName>
</protein>
<sequence length="78" mass="9323">MHSIPWYLTKVLHQVRYQPCEDIHLNIHEEINSYHQTPIQTIWGLFDWQIRTARYTSLTPGYAIRLARSPSTPYILNQ</sequence>
<dbReference type="Proteomes" id="UP000248405">
    <property type="component" value="Unassembled WGS sequence"/>
</dbReference>
<dbReference type="AlphaFoldDB" id="A0A319BIJ5"/>
<dbReference type="EMBL" id="KZ821637">
    <property type="protein sequence ID" value="PYH65593.1"/>
    <property type="molecule type" value="Genomic_DNA"/>
</dbReference>
<proteinExistence type="predicted"/>
<organism evidence="1 2">
    <name type="scientific">Aspergillus vadensis (strain CBS 113365 / IMI 142717 / IBT 24658)</name>
    <dbReference type="NCBI Taxonomy" id="1448311"/>
    <lineage>
        <taxon>Eukaryota</taxon>
        <taxon>Fungi</taxon>
        <taxon>Dikarya</taxon>
        <taxon>Ascomycota</taxon>
        <taxon>Pezizomycotina</taxon>
        <taxon>Eurotiomycetes</taxon>
        <taxon>Eurotiomycetidae</taxon>
        <taxon>Eurotiales</taxon>
        <taxon>Aspergillaceae</taxon>
        <taxon>Aspergillus</taxon>
        <taxon>Aspergillus subgen. Circumdati</taxon>
    </lineage>
</organism>
<reference evidence="1" key="1">
    <citation type="submission" date="2016-12" db="EMBL/GenBank/DDBJ databases">
        <title>The genomes of Aspergillus section Nigri reveals drivers in fungal speciation.</title>
        <authorList>
            <consortium name="DOE Joint Genome Institute"/>
            <person name="Vesth T.C."/>
            <person name="Nybo J."/>
            <person name="Theobald S."/>
            <person name="Brandl J."/>
            <person name="Frisvad J.C."/>
            <person name="Nielsen K.F."/>
            <person name="Lyhne E.K."/>
            <person name="Kogle M.E."/>
            <person name="Kuo A."/>
            <person name="Riley R."/>
            <person name="Clum A."/>
            <person name="Nolan M."/>
            <person name="Lipzen A."/>
            <person name="Salamov A."/>
            <person name="Henrissat B."/>
            <person name="Wiebenga A."/>
            <person name="De Vries R.P."/>
            <person name="Grigoriev I.V."/>
            <person name="Mortensen U.H."/>
            <person name="Andersen M.R."/>
            <person name="Baker S.E."/>
        </authorList>
    </citation>
    <scope>NUCLEOTIDE SEQUENCE [LARGE SCALE GENOMIC DNA]</scope>
    <source>
        <strain evidence="1">CBS 113365</strain>
    </source>
</reference>
<evidence type="ECO:0000313" key="1">
    <source>
        <dbReference type="EMBL" id="PYH65593.1"/>
    </source>
</evidence>
<gene>
    <name evidence="1" type="ORF">BO88DRAFT_407354</name>
</gene>
<name>A0A319BIJ5_ASPVC</name>
<dbReference type="RefSeq" id="XP_025559387.1">
    <property type="nucleotide sequence ID" value="XM_025707406.1"/>
</dbReference>
<keyword evidence="2" id="KW-1185">Reference proteome</keyword>
<dbReference type="GeneID" id="37211998"/>
<accession>A0A319BIJ5</accession>
<evidence type="ECO:0000313" key="2">
    <source>
        <dbReference type="Proteomes" id="UP000248405"/>
    </source>
</evidence>